<dbReference type="Gene3D" id="3.80.10.10">
    <property type="entry name" value="Ribonuclease Inhibitor"/>
    <property type="match status" value="2"/>
</dbReference>
<dbReference type="PRINTS" id="PR00019">
    <property type="entry name" value="LEURICHRPT"/>
</dbReference>
<dbReference type="InterPro" id="IPR001611">
    <property type="entry name" value="Leu-rich_rpt"/>
</dbReference>
<dbReference type="AlphaFoldDB" id="A0A9N9BBN2"/>
<dbReference type="PANTHER" id="PTHR48051">
    <property type="match status" value="1"/>
</dbReference>
<name>A0A9N9BBN2_9GLOM</name>
<feature type="region of interest" description="Disordered" evidence="3">
    <location>
        <begin position="61"/>
        <end position="80"/>
    </location>
</feature>
<dbReference type="OrthoDB" id="660555at2759"/>
<dbReference type="SUPFAM" id="SSF52047">
    <property type="entry name" value="RNI-like"/>
    <property type="match status" value="1"/>
</dbReference>
<dbReference type="PANTHER" id="PTHR48051:SF1">
    <property type="entry name" value="RAS SUPPRESSOR PROTEIN 1"/>
    <property type="match status" value="1"/>
</dbReference>
<reference evidence="4" key="1">
    <citation type="submission" date="2021-06" db="EMBL/GenBank/DDBJ databases">
        <authorList>
            <person name="Kallberg Y."/>
            <person name="Tangrot J."/>
            <person name="Rosling A."/>
        </authorList>
    </citation>
    <scope>NUCLEOTIDE SEQUENCE</scope>
    <source>
        <strain evidence="4">MT106</strain>
    </source>
</reference>
<dbReference type="InterPro" id="IPR032675">
    <property type="entry name" value="LRR_dom_sf"/>
</dbReference>
<keyword evidence="1" id="KW-0433">Leucine-rich repeat</keyword>
<proteinExistence type="predicted"/>
<dbReference type="Pfam" id="PF13855">
    <property type="entry name" value="LRR_8"/>
    <property type="match status" value="2"/>
</dbReference>
<dbReference type="InterPro" id="IPR003591">
    <property type="entry name" value="Leu-rich_rpt_typical-subtyp"/>
</dbReference>
<sequence>MLTNGNDLIDIESCIDNPIIAPLGEHVKLSSFNFDERLQQHASPLNSRRNSRIKIAESLITASDPQSSTKESENKKTEPITSLTLRRRRLTADQLENQLNILSATTPKINISCRLDFPTQIFQLVKLDLSRNRLSDLPKNIARFCPNLRYLNLANNALTSFPIELLHFMHLEFLDLSQNQIAGPMPNQLPRCLTSLKTLKLESNQITALPSSLGELKNLQSLVMGSIFGGNNLESFPSDCISKMPNLMELILSHNSLRNLPDDIGYSGSQLEYFSAMDNKLESIPKSIGLCTRLRSLNFSRNQIASLPVEIADLSQLETLDLTHNLLCIIPGDIAEFLKRTTLLLTGNPFTKGDCGVSSSRRVINHIPISNDVEESDNDPSEAYSKVVSMLSKQAIATTMQSDDFDDDANLDFQLYYAQNYFSSLSTPPTSSSTRFSTPGPHFTDYDSFPPVTGIYSQLQPSKSTTSILPTNAMENTGCNTRATSKPNFIPTLAELAARSTLLNEVPVSPRSLPQRIYEYLIQGGRPCYFCHKPYVKQWISSVQVKGYLGHPAILRRIRICSTQCWNMYLKTLESDKPCEARNCESTCKNDCGMEKASWRVKCVLGDEEE</sequence>
<keyword evidence="5" id="KW-1185">Reference proteome</keyword>
<dbReference type="PROSITE" id="PS51450">
    <property type="entry name" value="LRR"/>
    <property type="match status" value="4"/>
</dbReference>
<dbReference type="Proteomes" id="UP000789831">
    <property type="component" value="Unassembled WGS sequence"/>
</dbReference>
<dbReference type="SMART" id="SM00369">
    <property type="entry name" value="LRR_TYP"/>
    <property type="match status" value="6"/>
</dbReference>
<dbReference type="SMART" id="SM00364">
    <property type="entry name" value="LRR_BAC"/>
    <property type="match status" value="6"/>
</dbReference>
<keyword evidence="2" id="KW-0677">Repeat</keyword>
<evidence type="ECO:0000256" key="3">
    <source>
        <dbReference type="SAM" id="MobiDB-lite"/>
    </source>
</evidence>
<dbReference type="GO" id="GO:0005737">
    <property type="term" value="C:cytoplasm"/>
    <property type="evidence" value="ECO:0007669"/>
    <property type="project" value="TreeGrafter"/>
</dbReference>
<comment type="caution">
    <text evidence="4">The sequence shown here is derived from an EMBL/GenBank/DDBJ whole genome shotgun (WGS) entry which is preliminary data.</text>
</comment>
<protein>
    <submittedName>
        <fullName evidence="4">254_t:CDS:1</fullName>
    </submittedName>
</protein>
<dbReference type="InterPro" id="IPR050216">
    <property type="entry name" value="LRR_domain-containing"/>
</dbReference>
<evidence type="ECO:0000256" key="2">
    <source>
        <dbReference type="ARBA" id="ARBA00022737"/>
    </source>
</evidence>
<evidence type="ECO:0000313" key="5">
    <source>
        <dbReference type="Proteomes" id="UP000789831"/>
    </source>
</evidence>
<dbReference type="EMBL" id="CAJVPL010001192">
    <property type="protein sequence ID" value="CAG8557869.1"/>
    <property type="molecule type" value="Genomic_DNA"/>
</dbReference>
<evidence type="ECO:0000313" key="4">
    <source>
        <dbReference type="EMBL" id="CAG8557869.1"/>
    </source>
</evidence>
<organism evidence="4 5">
    <name type="scientific">Ambispora gerdemannii</name>
    <dbReference type="NCBI Taxonomy" id="144530"/>
    <lineage>
        <taxon>Eukaryota</taxon>
        <taxon>Fungi</taxon>
        <taxon>Fungi incertae sedis</taxon>
        <taxon>Mucoromycota</taxon>
        <taxon>Glomeromycotina</taxon>
        <taxon>Glomeromycetes</taxon>
        <taxon>Archaeosporales</taxon>
        <taxon>Ambisporaceae</taxon>
        <taxon>Ambispora</taxon>
    </lineage>
</organism>
<accession>A0A9N9BBN2</accession>
<evidence type="ECO:0000256" key="1">
    <source>
        <dbReference type="ARBA" id="ARBA00022614"/>
    </source>
</evidence>
<gene>
    <name evidence="4" type="ORF">AGERDE_LOCUS7003</name>
</gene>